<dbReference type="EMBL" id="AAPJ01000002">
    <property type="protein sequence ID" value="EAS50516.1"/>
    <property type="molecule type" value="Genomic_DNA"/>
</dbReference>
<evidence type="ECO:0000256" key="1">
    <source>
        <dbReference type="ARBA" id="ARBA00022729"/>
    </source>
</evidence>
<dbReference type="Pfam" id="PF03480">
    <property type="entry name" value="DctP"/>
    <property type="match status" value="1"/>
</dbReference>
<dbReference type="BioCyc" id="AURANTIMONAS:SI859A1_00636-MONOMER"/>
<comment type="caution">
    <text evidence="2">The sequence shown here is derived from an EMBL/GenBank/DDBJ whole genome shotgun (WGS) entry which is preliminary data.</text>
</comment>
<dbReference type="HOGENOM" id="CLU_036176_0_0_5"/>
<dbReference type="OrthoDB" id="9769764at2"/>
<organism evidence="2 3">
    <name type="scientific">Aurantimonas manganoxydans (strain ATCC BAA-1229 / DSM 21871 / SI85-9A1)</name>
    <dbReference type="NCBI Taxonomy" id="287752"/>
    <lineage>
        <taxon>Bacteria</taxon>
        <taxon>Pseudomonadati</taxon>
        <taxon>Pseudomonadota</taxon>
        <taxon>Alphaproteobacteria</taxon>
        <taxon>Hyphomicrobiales</taxon>
        <taxon>Aurantimonadaceae</taxon>
        <taxon>Aurantimonas</taxon>
    </lineage>
</organism>
<proteinExistence type="predicted"/>
<accession>Q1YKK7</accession>
<dbReference type="NCBIfam" id="NF037995">
    <property type="entry name" value="TRAP_S1"/>
    <property type="match status" value="1"/>
</dbReference>
<protein>
    <submittedName>
        <fullName evidence="2">Periplasmic component, TRAP dicarboxylate transporter</fullName>
    </submittedName>
</protein>
<dbReference type="PANTHER" id="PTHR33376:SF5">
    <property type="entry name" value="EXTRACYTOPLASMIC SOLUTE RECEPTOR PROTEIN"/>
    <property type="match status" value="1"/>
</dbReference>
<dbReference type="AlphaFoldDB" id="Q1YKK7"/>
<dbReference type="Gene3D" id="3.40.190.170">
    <property type="entry name" value="Bacterial extracellular solute-binding protein, family 7"/>
    <property type="match status" value="1"/>
</dbReference>
<name>Q1YKK7_AURMS</name>
<dbReference type="CDD" id="cd13604">
    <property type="entry name" value="PBP2_TRAP_ketoacid_lactate_like"/>
    <property type="match status" value="1"/>
</dbReference>
<dbReference type="Proteomes" id="UP000000321">
    <property type="component" value="Unassembled WGS sequence"/>
</dbReference>
<sequence length="361" mass="38596">MSLLAAAGFVDDTRRSGRSNLLNTTIKALLTGAAFAVLTTGAMAQEVALKFQSSDPAGDANYQLYKEWADGVSEETGGKVSIELLPVGAVVDFQETLDAVGAGILDGHITDTSYFAGKDAAFGLIANPVGAWSDPQQMLKFLNEGGGKELMNELVEPYGTHFFGGTTPGLEAFVSSVPLDGVDDLKGLKLRAPAGLVQNIFAAAGASPVNLPTSEVFTALDKGVVDAADYSVFHVNQAQGLNEIAKHPVFPGFHSMPLIEFSMNKQKWDALPEDVQKTLEESVVELAQRQNAALADKNSKAVEEAKAQGATIHDWSDEERAKFRKIAIGEWEKQASQSENAQKVYDTLTTYLEKEGLLAAQ</sequence>
<dbReference type="PANTHER" id="PTHR33376">
    <property type="match status" value="1"/>
</dbReference>
<keyword evidence="3" id="KW-1185">Reference proteome</keyword>
<dbReference type="InterPro" id="IPR018389">
    <property type="entry name" value="DctP_fam"/>
</dbReference>
<gene>
    <name evidence="2" type="ORF">SI859A1_00636</name>
</gene>
<evidence type="ECO:0000313" key="3">
    <source>
        <dbReference type="Proteomes" id="UP000000321"/>
    </source>
</evidence>
<evidence type="ECO:0000313" key="2">
    <source>
        <dbReference type="EMBL" id="EAS50516.1"/>
    </source>
</evidence>
<keyword evidence="1" id="KW-0732">Signal</keyword>
<reference evidence="2 3" key="1">
    <citation type="journal article" date="2008" name="Appl. Environ. Microbiol.">
        <title>Genomic insights into Mn(II) oxidation by the marine alphaproteobacterium Aurantimonas sp. strain SI85-9A1.</title>
        <authorList>
            <person name="Dick G.J."/>
            <person name="Podell S."/>
            <person name="Johnson H.A."/>
            <person name="Rivera-Espinoza Y."/>
            <person name="Bernier-Latmani R."/>
            <person name="McCarthy J.K."/>
            <person name="Torpey J.W."/>
            <person name="Clement B.G."/>
            <person name="Gaasterland T."/>
            <person name="Tebo B.M."/>
        </authorList>
    </citation>
    <scope>NUCLEOTIDE SEQUENCE [LARGE SCALE GENOMIC DNA]</scope>
    <source>
        <strain evidence="2 3">SI85-9A1</strain>
    </source>
</reference>
<dbReference type="GO" id="GO:0055085">
    <property type="term" value="P:transmembrane transport"/>
    <property type="evidence" value="ECO:0007669"/>
    <property type="project" value="InterPro"/>
</dbReference>
<dbReference type="InterPro" id="IPR038404">
    <property type="entry name" value="TRAP_DctP_sf"/>
</dbReference>